<sequence>MSTAAAHDSVLDSSIEHELEDTTQRHRAPRDTLPVHHTQGARRTFDIILLLTTTTTVEPLWPRSAVQALFSPIPDPQMTTNPAPRLTPIPFIRAAPGPPKSARERHHEAQRSGIGGTRSLLYGASTSSDRIEICAEVRTLALPGHGPANGVSDECSRSLSTCAISIPAESSAQHTRVIEPNFNSALSSRIRPVRKERLAPGSVDALRLPQRAARTASSAARWRHHVRLRARLLTIPDAASRAAFLADGLLPAGPRRPASKVSAGVCSAPSGLLVRAESASARGARWRIAGFFARMRPSSAAIDEVLTLHRAR</sequence>
<organism evidence="2 3">
    <name type="scientific">Obba rivulosa</name>
    <dbReference type="NCBI Taxonomy" id="1052685"/>
    <lineage>
        <taxon>Eukaryota</taxon>
        <taxon>Fungi</taxon>
        <taxon>Dikarya</taxon>
        <taxon>Basidiomycota</taxon>
        <taxon>Agaricomycotina</taxon>
        <taxon>Agaricomycetes</taxon>
        <taxon>Polyporales</taxon>
        <taxon>Gelatoporiaceae</taxon>
        <taxon>Obba</taxon>
    </lineage>
</organism>
<evidence type="ECO:0000256" key="1">
    <source>
        <dbReference type="SAM" id="MobiDB-lite"/>
    </source>
</evidence>
<reference evidence="2 3" key="1">
    <citation type="submission" date="2016-07" db="EMBL/GenBank/DDBJ databases">
        <title>Draft genome of the white-rot fungus Obba rivulosa 3A-2.</title>
        <authorList>
            <consortium name="DOE Joint Genome Institute"/>
            <person name="Miettinen O."/>
            <person name="Riley R."/>
            <person name="Acob R."/>
            <person name="Barry K."/>
            <person name="Cullen D."/>
            <person name="De Vries R."/>
            <person name="Hainaut M."/>
            <person name="Hatakka A."/>
            <person name="Henrissat B."/>
            <person name="Hilden K."/>
            <person name="Kuo R."/>
            <person name="Labutti K."/>
            <person name="Lipzen A."/>
            <person name="Makela M.R."/>
            <person name="Sandor L."/>
            <person name="Spatafora J.W."/>
            <person name="Grigoriev I.V."/>
            <person name="Hibbett D.S."/>
        </authorList>
    </citation>
    <scope>NUCLEOTIDE SEQUENCE [LARGE SCALE GENOMIC DNA]</scope>
    <source>
        <strain evidence="2 3">3A-2</strain>
    </source>
</reference>
<keyword evidence="3" id="KW-1185">Reference proteome</keyword>
<dbReference type="Proteomes" id="UP000250043">
    <property type="component" value="Unassembled WGS sequence"/>
</dbReference>
<feature type="compositionally biased region" description="Basic and acidic residues" evidence="1">
    <location>
        <begin position="14"/>
        <end position="34"/>
    </location>
</feature>
<evidence type="ECO:0000313" key="3">
    <source>
        <dbReference type="Proteomes" id="UP000250043"/>
    </source>
</evidence>
<accession>A0A8E2DQ97</accession>
<feature type="compositionally biased region" description="Basic and acidic residues" evidence="1">
    <location>
        <begin position="101"/>
        <end position="110"/>
    </location>
</feature>
<dbReference type="EMBL" id="KV722350">
    <property type="protein sequence ID" value="OCH93819.1"/>
    <property type="molecule type" value="Genomic_DNA"/>
</dbReference>
<dbReference type="AlphaFoldDB" id="A0A8E2DQ97"/>
<protein>
    <submittedName>
        <fullName evidence="2">Uncharacterized protein</fullName>
    </submittedName>
</protein>
<feature type="region of interest" description="Disordered" evidence="1">
    <location>
        <begin position="97"/>
        <end position="119"/>
    </location>
</feature>
<name>A0A8E2DQ97_9APHY</name>
<evidence type="ECO:0000313" key="2">
    <source>
        <dbReference type="EMBL" id="OCH93819.1"/>
    </source>
</evidence>
<proteinExistence type="predicted"/>
<feature type="region of interest" description="Disordered" evidence="1">
    <location>
        <begin position="1"/>
        <end position="37"/>
    </location>
</feature>
<gene>
    <name evidence="2" type="ORF">OBBRIDRAFT_832289</name>
</gene>